<protein>
    <submittedName>
        <fullName evidence="2">Uncharacterized protein</fullName>
    </submittedName>
</protein>
<feature type="region of interest" description="Disordered" evidence="1">
    <location>
        <begin position="158"/>
        <end position="181"/>
    </location>
</feature>
<dbReference type="OrthoDB" id="9901503at2759"/>
<reference evidence="2 3" key="2">
    <citation type="submission" date="2019-01" db="EMBL/GenBank/DDBJ databases">
        <title>A chromosome length genome reference of the Java medaka (oryzias javanicus).</title>
        <authorList>
            <person name="Herpin A."/>
            <person name="Takehana Y."/>
            <person name="Naruse K."/>
            <person name="Ansai S."/>
            <person name="Kawaguchi M."/>
        </authorList>
    </citation>
    <scope>NUCLEOTIDE SEQUENCE [LARGE SCALE GENOMIC DNA]</scope>
    <source>
        <strain evidence="2">RS831</strain>
        <tissue evidence="2">Whole body</tissue>
    </source>
</reference>
<organism evidence="2 3">
    <name type="scientific">Oryzias javanicus</name>
    <name type="common">Javanese ricefish</name>
    <name type="synonym">Aplocheilus javanicus</name>
    <dbReference type="NCBI Taxonomy" id="123683"/>
    <lineage>
        <taxon>Eukaryota</taxon>
        <taxon>Metazoa</taxon>
        <taxon>Chordata</taxon>
        <taxon>Craniata</taxon>
        <taxon>Vertebrata</taxon>
        <taxon>Euteleostomi</taxon>
        <taxon>Actinopterygii</taxon>
        <taxon>Neopterygii</taxon>
        <taxon>Teleostei</taxon>
        <taxon>Neoteleostei</taxon>
        <taxon>Acanthomorphata</taxon>
        <taxon>Ovalentaria</taxon>
        <taxon>Atherinomorphae</taxon>
        <taxon>Beloniformes</taxon>
        <taxon>Adrianichthyidae</taxon>
        <taxon>Oryziinae</taxon>
        <taxon>Oryzias</taxon>
    </lineage>
</organism>
<sequence length="276" mass="30667">MFPPSRNLCSNTSVLKPRGPGVCVVSLQLLLARVAVGESGTPRSRGSAEAEQVLKRRLNPKVSDEWNYRDGSEQVNIRGVANLTQVLDDWRFDILRQMRGLLENDHQSLLPDYARIQPLSEALDDLYKEFNALKTHLGDLTEKFTAMETFIDELKAGRANSPGPAGGAASGSAAAPRVTGRRLLKKKTNPPLKEHPPSLHSPDLFTCTAQTFSQISVTWTVSHLRAERLHADLSDLLNRPSDLLTTLRNLKGLGRFSESDSTNLISRMMEMFLQKH</sequence>
<dbReference type="Proteomes" id="UP000283210">
    <property type="component" value="Chromosome 8"/>
</dbReference>
<dbReference type="AlphaFoldDB" id="A0A3S2M8I2"/>
<proteinExistence type="predicted"/>
<evidence type="ECO:0000313" key="2">
    <source>
        <dbReference type="EMBL" id="RVE70067.1"/>
    </source>
</evidence>
<name>A0A3S2M8I2_ORYJA</name>
<dbReference type="PANTHER" id="PTHR41693">
    <property type="entry name" value="HEME-BINDING PROTEIN 1"/>
    <property type="match status" value="1"/>
</dbReference>
<dbReference type="PANTHER" id="PTHR41693:SF3">
    <property type="entry name" value="SI:CH211-76L23.4"/>
    <property type="match status" value="1"/>
</dbReference>
<accession>A0A3S2M8I2</accession>
<evidence type="ECO:0000313" key="3">
    <source>
        <dbReference type="Proteomes" id="UP000283210"/>
    </source>
</evidence>
<keyword evidence="3" id="KW-1185">Reference proteome</keyword>
<gene>
    <name evidence="2" type="ORF">OJAV_G00083590</name>
</gene>
<reference evidence="2 3" key="1">
    <citation type="submission" date="2018-11" db="EMBL/GenBank/DDBJ databases">
        <authorList>
            <person name="Lopez-Roques C."/>
            <person name="Donnadieu C."/>
            <person name="Bouchez O."/>
            <person name="Klopp C."/>
            <person name="Cabau C."/>
            <person name="Zahm M."/>
        </authorList>
    </citation>
    <scope>NUCLEOTIDE SEQUENCE [LARGE SCALE GENOMIC DNA]</scope>
    <source>
        <strain evidence="2">RS831</strain>
        <tissue evidence="2">Whole body</tissue>
    </source>
</reference>
<evidence type="ECO:0000256" key="1">
    <source>
        <dbReference type="SAM" id="MobiDB-lite"/>
    </source>
</evidence>
<dbReference type="EMBL" id="CM012444">
    <property type="protein sequence ID" value="RVE70067.1"/>
    <property type="molecule type" value="Genomic_DNA"/>
</dbReference>